<dbReference type="Gene3D" id="3.40.1500.20">
    <property type="match status" value="1"/>
</dbReference>
<dbReference type="GO" id="GO:0009507">
    <property type="term" value="C:chloroplast"/>
    <property type="evidence" value="ECO:0007669"/>
    <property type="project" value="TreeGrafter"/>
</dbReference>
<dbReference type="Proteomes" id="UP001311915">
    <property type="component" value="Unassembled WGS sequence"/>
</dbReference>
<evidence type="ECO:0000313" key="2">
    <source>
        <dbReference type="Proteomes" id="UP001311915"/>
    </source>
</evidence>
<accession>A0AAV9K9J0</accession>
<dbReference type="PANTHER" id="PTHR34685:SF2">
    <property type="entry name" value="RED CHLOROPHYLL CATABOLITE REDUCTASE, CHLOROPLASTIC"/>
    <property type="match status" value="1"/>
</dbReference>
<dbReference type="Pfam" id="PF06405">
    <property type="entry name" value="RCC_reductase"/>
    <property type="match status" value="1"/>
</dbReference>
<dbReference type="EMBL" id="JAWPEI010000011">
    <property type="protein sequence ID" value="KAK4709892.1"/>
    <property type="molecule type" value="Genomic_DNA"/>
</dbReference>
<keyword evidence="2" id="KW-1185">Reference proteome</keyword>
<dbReference type="PANTHER" id="PTHR34685">
    <property type="entry name" value="RED CHLOROPHYLL CATABOLITE REDUCTASE, CHLOROPLASTIC"/>
    <property type="match status" value="1"/>
</dbReference>
<sequence length="119" mass="13908">MQLDKQRQLLEKLPEVKPYFYSSLYIRALFSPSAILVSIETEPSQDHISLVAKLMLDTWLDLCACTERRLTDDESAYLVIGFDSVLNCLRSHHRIQMKLVLHFNKYRNGIEHTLDALER</sequence>
<protein>
    <submittedName>
        <fullName evidence="1">Uncharacterized protein</fullName>
    </submittedName>
</protein>
<dbReference type="GO" id="GO:0015996">
    <property type="term" value="P:chlorophyll catabolic process"/>
    <property type="evidence" value="ECO:0007669"/>
    <property type="project" value="TreeGrafter"/>
</dbReference>
<dbReference type="GO" id="GO:0051743">
    <property type="term" value="F:red chlorophyll catabolite reductase activity"/>
    <property type="evidence" value="ECO:0007669"/>
    <property type="project" value="InterPro"/>
</dbReference>
<comment type="caution">
    <text evidence="1">The sequence shown here is derived from an EMBL/GenBank/DDBJ whole genome shotgun (WGS) entry which is preliminary data.</text>
</comment>
<reference evidence="1 2" key="1">
    <citation type="submission" date="2023-10" db="EMBL/GenBank/DDBJ databases">
        <title>Genome-Wide Identification Analysis in wild type Solanum Pinnatisectum Reveals Some Genes Defensing Phytophthora Infestans.</title>
        <authorList>
            <person name="Sun C."/>
        </authorList>
    </citation>
    <scope>NUCLEOTIDE SEQUENCE [LARGE SCALE GENOMIC DNA]</scope>
    <source>
        <strain evidence="1">LQN</strain>
        <tissue evidence="1">Leaf</tissue>
    </source>
</reference>
<dbReference type="InterPro" id="IPR009439">
    <property type="entry name" value="RCC_reductase"/>
</dbReference>
<organism evidence="1 2">
    <name type="scientific">Solanum pinnatisectum</name>
    <name type="common">tansyleaf nightshade</name>
    <dbReference type="NCBI Taxonomy" id="50273"/>
    <lineage>
        <taxon>Eukaryota</taxon>
        <taxon>Viridiplantae</taxon>
        <taxon>Streptophyta</taxon>
        <taxon>Embryophyta</taxon>
        <taxon>Tracheophyta</taxon>
        <taxon>Spermatophyta</taxon>
        <taxon>Magnoliopsida</taxon>
        <taxon>eudicotyledons</taxon>
        <taxon>Gunneridae</taxon>
        <taxon>Pentapetalae</taxon>
        <taxon>asterids</taxon>
        <taxon>lamiids</taxon>
        <taxon>Solanales</taxon>
        <taxon>Solanaceae</taxon>
        <taxon>Solanoideae</taxon>
        <taxon>Solaneae</taxon>
        <taxon>Solanum</taxon>
    </lineage>
</organism>
<name>A0AAV9K9J0_9SOLN</name>
<evidence type="ECO:0000313" key="1">
    <source>
        <dbReference type="EMBL" id="KAK4709892.1"/>
    </source>
</evidence>
<gene>
    <name evidence="1" type="ORF">R3W88_004405</name>
</gene>
<proteinExistence type="predicted"/>
<dbReference type="AlphaFoldDB" id="A0AAV9K9J0"/>